<gene>
    <name evidence="14" type="ORF">ASS94_05255</name>
    <name evidence="13" type="ORF">M4L89_05690</name>
</gene>
<dbReference type="Pfam" id="PF02687">
    <property type="entry name" value="FtsX"/>
    <property type="match status" value="1"/>
</dbReference>
<dbReference type="AlphaFoldDB" id="A0A1E5TKI7"/>
<comment type="subcellular location">
    <subcellularLocation>
        <location evidence="1">Cell membrane</location>
        <topology evidence="1">Multi-pass membrane protein</topology>
    </subcellularLocation>
</comment>
<evidence type="ECO:0000313" key="14">
    <source>
        <dbReference type="EMBL" id="OEK58039.1"/>
    </source>
</evidence>
<feature type="transmembrane region" description="Helical" evidence="11">
    <location>
        <begin position="315"/>
        <end position="335"/>
    </location>
</feature>
<feature type="transmembrane region" description="Helical" evidence="11">
    <location>
        <begin position="12"/>
        <end position="36"/>
    </location>
</feature>
<evidence type="ECO:0000256" key="10">
    <source>
        <dbReference type="ARBA" id="ARBA00024973"/>
    </source>
</evidence>
<reference evidence="14" key="2">
    <citation type="submission" date="2015-11" db="EMBL/GenBank/DDBJ databases">
        <authorList>
            <person name="Wolfe B.E."/>
        </authorList>
    </citation>
    <scope>NUCLEOTIDE SEQUENCE</scope>
    <source>
        <strain evidence="14">738_7</strain>
    </source>
</reference>
<keyword evidence="6" id="KW-1003">Cell membrane</keyword>
<proteinExistence type="inferred from homology"/>
<evidence type="ECO:0000256" key="3">
    <source>
        <dbReference type="ARBA" id="ARBA00011131"/>
    </source>
</evidence>
<evidence type="ECO:0000313" key="15">
    <source>
        <dbReference type="Proteomes" id="UP000095464"/>
    </source>
</evidence>
<evidence type="ECO:0000256" key="1">
    <source>
        <dbReference type="ARBA" id="ARBA00004651"/>
    </source>
</evidence>
<evidence type="ECO:0000256" key="11">
    <source>
        <dbReference type="SAM" id="Phobius"/>
    </source>
</evidence>
<dbReference type="RefSeq" id="WP_021338480.1">
    <property type="nucleotide sequence ID" value="NZ_CP013114.1"/>
</dbReference>
<dbReference type="GeneID" id="69845115"/>
<keyword evidence="9 11" id="KW-0472">Membrane</keyword>
<keyword evidence="16" id="KW-1185">Reference proteome</keyword>
<comment type="caution">
    <text evidence="13">The sequence shown here is derived from an EMBL/GenBank/DDBJ whole genome shotgun (WGS) entry which is preliminary data.</text>
</comment>
<keyword evidence="7 11" id="KW-0812">Transmembrane</keyword>
<evidence type="ECO:0000259" key="12">
    <source>
        <dbReference type="Pfam" id="PF02687"/>
    </source>
</evidence>
<dbReference type="PANTHER" id="PTHR43738">
    <property type="entry name" value="ABC TRANSPORTER, MEMBRANE PROTEIN"/>
    <property type="match status" value="1"/>
</dbReference>
<reference evidence="13" key="3">
    <citation type="submission" date="2022-05" db="EMBL/GenBank/DDBJ databases">
        <title>Comparative genomics of Staphylococcus equorum isolates.</title>
        <authorList>
            <person name="Luelf R.H."/>
        </authorList>
    </citation>
    <scope>NUCLEOTIDE SEQUENCE</scope>
    <source>
        <strain evidence="13">TMW 2.2497</strain>
    </source>
</reference>
<feature type="domain" description="ABC3 transporter permease C-terminal" evidence="12">
    <location>
        <begin position="231"/>
        <end position="342"/>
    </location>
</feature>
<dbReference type="EMBL" id="LNPX01000019">
    <property type="protein sequence ID" value="OEK58039.1"/>
    <property type="molecule type" value="Genomic_DNA"/>
</dbReference>
<evidence type="ECO:0000256" key="4">
    <source>
        <dbReference type="ARBA" id="ARBA00016962"/>
    </source>
</evidence>
<evidence type="ECO:0000256" key="2">
    <source>
        <dbReference type="ARBA" id="ARBA00008697"/>
    </source>
</evidence>
<comment type="subunit">
    <text evidence="3">The complex is composed of two ATP-binding proteins (HrtA), two transmembrane proteins (HrtB) and a solute-binding protein.</text>
</comment>
<dbReference type="InterPro" id="IPR003838">
    <property type="entry name" value="ABC3_permease_C"/>
</dbReference>
<feature type="transmembrane region" description="Helical" evidence="11">
    <location>
        <begin position="272"/>
        <end position="295"/>
    </location>
</feature>
<organism evidence="13 16">
    <name type="scientific">Staphylococcus equorum</name>
    <dbReference type="NCBI Taxonomy" id="246432"/>
    <lineage>
        <taxon>Bacteria</taxon>
        <taxon>Bacillati</taxon>
        <taxon>Bacillota</taxon>
        <taxon>Bacilli</taxon>
        <taxon>Bacillales</taxon>
        <taxon>Staphylococcaceae</taxon>
        <taxon>Staphylococcus</taxon>
    </lineage>
</organism>
<evidence type="ECO:0000313" key="13">
    <source>
        <dbReference type="EMBL" id="MDG0845711.1"/>
    </source>
</evidence>
<evidence type="ECO:0000256" key="9">
    <source>
        <dbReference type="ARBA" id="ARBA00023136"/>
    </source>
</evidence>
<feature type="transmembrane region" description="Helical" evidence="11">
    <location>
        <begin position="229"/>
        <end position="251"/>
    </location>
</feature>
<protein>
    <recommendedName>
        <fullName evidence="4">Putative hemin transport system permease protein HrtB</fullName>
    </recommendedName>
</protein>
<accession>A0A1E5TKI7</accession>
<evidence type="ECO:0000256" key="8">
    <source>
        <dbReference type="ARBA" id="ARBA00022989"/>
    </source>
</evidence>
<keyword evidence="5" id="KW-0813">Transport</keyword>
<evidence type="ECO:0000313" key="16">
    <source>
        <dbReference type="Proteomes" id="UP001152422"/>
    </source>
</evidence>
<reference evidence="15" key="1">
    <citation type="submission" date="2015-11" db="EMBL/GenBank/DDBJ databases">
        <title>Genomic diversity of Staphylococcus saprophyticus strains from urinary tract infections, animal surfaces, and fermented foods.</title>
        <authorList>
            <person name="Wolfe B.E."/>
        </authorList>
    </citation>
    <scope>NUCLEOTIDE SEQUENCE [LARGE SCALE GENOMIC DNA]</scope>
    <source>
        <strain evidence="15">738_7</strain>
    </source>
</reference>
<dbReference type="Proteomes" id="UP000095464">
    <property type="component" value="Unassembled WGS sequence"/>
</dbReference>
<keyword evidence="8 11" id="KW-1133">Transmembrane helix</keyword>
<dbReference type="Proteomes" id="UP001152422">
    <property type="component" value="Unassembled WGS sequence"/>
</dbReference>
<evidence type="ECO:0000256" key="6">
    <source>
        <dbReference type="ARBA" id="ARBA00022475"/>
    </source>
</evidence>
<comment type="similarity">
    <text evidence="2">Belongs to the ABC-4 integral membrane protein family. HrtB subfamily.</text>
</comment>
<comment type="function">
    <text evidence="10">Part of the ABC transporter complex hrt involved in hemin import. Responsible for the translocation of the substrate across the membrane.</text>
</comment>
<sequence>MKLAWQEIKYYKFRYILIMLIILLLGIMVLFISGLAQGLARENISMLDNMKTEKYVLQDNKQPQIEKSIIKPEQQKKIEDITNQEPLKLASQTLKIDKTEEDVVMINTVNNDKPELAEGSYPTKDNEFAINSKLTAEGINVGDMVEVKDGKELRVSGVINDTMHSHSSVVMMSDSGFDNLNKQVSTVYPVKDLTSKQQDEINKISDVKVFTQDDITSEIPSYQAEQAPLNMMIVSLFVISAIVLSAFFYVMTIQKIPEIGILKAIGIKTKHLLSALLIQILITTMIGVLISVGFVSGLSLIMPVSMPFHVTLSNLLLVVGVFIVVAIIGAVLSFIKLFKVDPIEAIGGGE</sequence>
<dbReference type="PANTHER" id="PTHR43738:SF1">
    <property type="entry name" value="HEMIN TRANSPORT SYSTEM PERMEASE PROTEIN HRTB-RELATED"/>
    <property type="match status" value="1"/>
</dbReference>
<evidence type="ECO:0000256" key="7">
    <source>
        <dbReference type="ARBA" id="ARBA00022692"/>
    </source>
</evidence>
<evidence type="ECO:0000256" key="5">
    <source>
        <dbReference type="ARBA" id="ARBA00022448"/>
    </source>
</evidence>
<dbReference type="InterPro" id="IPR051125">
    <property type="entry name" value="ABC-4/HrtB_transporter"/>
</dbReference>
<dbReference type="GO" id="GO:0005886">
    <property type="term" value="C:plasma membrane"/>
    <property type="evidence" value="ECO:0007669"/>
    <property type="project" value="UniProtKB-SubCell"/>
</dbReference>
<dbReference type="EMBL" id="JAMBQA010000002">
    <property type="protein sequence ID" value="MDG0845711.1"/>
    <property type="molecule type" value="Genomic_DNA"/>
</dbReference>
<name>A0A1E5TKI7_9STAP</name>